<evidence type="ECO:0008006" key="4">
    <source>
        <dbReference type="Google" id="ProtNLM"/>
    </source>
</evidence>
<sequence>MNEALDRLLGRSNRPDSARADRAGEIADLVHTTLGLDQQAAVTVQELACAEPGCPPIETKIAVLGATPRRWTIHAPLSEVDDETVRQTLTDNPDGENTPR</sequence>
<dbReference type="Proteomes" id="UP001597018">
    <property type="component" value="Unassembled WGS sequence"/>
</dbReference>
<gene>
    <name evidence="2" type="ORF">ACFQ16_10510</name>
</gene>
<name>A0ABW3FV60_9PSEU</name>
<proteinExistence type="predicted"/>
<evidence type="ECO:0000313" key="2">
    <source>
        <dbReference type="EMBL" id="MFD0920172.1"/>
    </source>
</evidence>
<evidence type="ECO:0000256" key="1">
    <source>
        <dbReference type="SAM" id="MobiDB-lite"/>
    </source>
</evidence>
<feature type="region of interest" description="Disordered" evidence="1">
    <location>
        <begin position="1"/>
        <end position="20"/>
    </location>
</feature>
<keyword evidence="3" id="KW-1185">Reference proteome</keyword>
<dbReference type="RefSeq" id="WP_263247341.1">
    <property type="nucleotide sequence ID" value="NZ_BAABLT010000020.1"/>
</dbReference>
<accession>A0ABW3FV60</accession>
<dbReference type="EMBL" id="JBHTIW010000005">
    <property type="protein sequence ID" value="MFD0920172.1"/>
    <property type="molecule type" value="Genomic_DNA"/>
</dbReference>
<organism evidence="2 3">
    <name type="scientific">Saccharopolyspora rosea</name>
    <dbReference type="NCBI Taxonomy" id="524884"/>
    <lineage>
        <taxon>Bacteria</taxon>
        <taxon>Bacillati</taxon>
        <taxon>Actinomycetota</taxon>
        <taxon>Actinomycetes</taxon>
        <taxon>Pseudonocardiales</taxon>
        <taxon>Pseudonocardiaceae</taxon>
        <taxon>Saccharopolyspora</taxon>
    </lineage>
</organism>
<evidence type="ECO:0000313" key="3">
    <source>
        <dbReference type="Proteomes" id="UP001597018"/>
    </source>
</evidence>
<reference evidence="3" key="1">
    <citation type="journal article" date="2019" name="Int. J. Syst. Evol. Microbiol.">
        <title>The Global Catalogue of Microorganisms (GCM) 10K type strain sequencing project: providing services to taxonomists for standard genome sequencing and annotation.</title>
        <authorList>
            <consortium name="The Broad Institute Genomics Platform"/>
            <consortium name="The Broad Institute Genome Sequencing Center for Infectious Disease"/>
            <person name="Wu L."/>
            <person name="Ma J."/>
        </authorList>
    </citation>
    <scope>NUCLEOTIDE SEQUENCE [LARGE SCALE GENOMIC DNA]</scope>
    <source>
        <strain evidence="3">CCUG 56401</strain>
    </source>
</reference>
<protein>
    <recommendedName>
        <fullName evidence="4">Nitrile hydratase subunit alpha</fullName>
    </recommendedName>
</protein>
<comment type="caution">
    <text evidence="2">The sequence shown here is derived from an EMBL/GenBank/DDBJ whole genome shotgun (WGS) entry which is preliminary data.</text>
</comment>